<keyword evidence="3" id="KW-1185">Reference proteome</keyword>
<sequence length="239" mass="25778">MAIQSPATCGPASAPSKPRVALLVDGENLTQDLAGKIIQAALAEGEVVIRRVYGDAGRLPKWNAAPGFKMMHSGSGKNATDLLLTVEAMALMLGRQADVLCIAASDGDYTHLATYLREAGFRVVGLGESKASERLRKSFTRFRELAVSDVAKVASPTPPKPDSAAKSVLDKVIALIRDEGGNDGFSIVKLSGRMHALHQTKISTLPEKTWRNFLKSHEQLFECEPKGQDSKVRLRNAAR</sequence>
<name>A0A3S8U5Q3_9RHOB</name>
<evidence type="ECO:0000259" key="1">
    <source>
        <dbReference type="Pfam" id="PF01936"/>
    </source>
</evidence>
<dbReference type="Pfam" id="PF01936">
    <property type="entry name" value="NYN"/>
    <property type="match status" value="1"/>
</dbReference>
<gene>
    <name evidence="2" type="ORF">EI545_08800</name>
</gene>
<dbReference type="PANTHER" id="PTHR35811">
    <property type="entry name" value="SLR1870 PROTEIN"/>
    <property type="match status" value="1"/>
</dbReference>
<dbReference type="AlphaFoldDB" id="A0A3S8U5Q3"/>
<reference evidence="2 3" key="1">
    <citation type="submission" date="2018-12" db="EMBL/GenBank/DDBJ databases">
        <title>Complete genome sequencing of Tabrizicola sp. K13M18.</title>
        <authorList>
            <person name="Bae J.-W."/>
        </authorList>
    </citation>
    <scope>NUCLEOTIDE SEQUENCE [LARGE SCALE GENOMIC DNA]</scope>
    <source>
        <strain evidence="2 3">K13M18</strain>
    </source>
</reference>
<accession>A0A3S8U5Q3</accession>
<dbReference type="EMBL" id="CP034328">
    <property type="protein sequence ID" value="AZL58931.1"/>
    <property type="molecule type" value="Genomic_DNA"/>
</dbReference>
<dbReference type="Proteomes" id="UP000282002">
    <property type="component" value="Chromosome"/>
</dbReference>
<protein>
    <submittedName>
        <fullName evidence="2">NYN domain-containing protein</fullName>
    </submittedName>
</protein>
<dbReference type="CDD" id="cd11297">
    <property type="entry name" value="PIN_LabA-like_N_1"/>
    <property type="match status" value="1"/>
</dbReference>
<dbReference type="PANTHER" id="PTHR35811:SF1">
    <property type="entry name" value="HTH OST-TYPE DOMAIN-CONTAINING PROTEIN"/>
    <property type="match status" value="1"/>
</dbReference>
<dbReference type="InterPro" id="IPR021139">
    <property type="entry name" value="NYN"/>
</dbReference>
<feature type="domain" description="NYN" evidence="1">
    <location>
        <begin position="19"/>
        <end position="144"/>
    </location>
</feature>
<evidence type="ECO:0000313" key="3">
    <source>
        <dbReference type="Proteomes" id="UP000282002"/>
    </source>
</evidence>
<organism evidence="2 3">
    <name type="scientific">Tabrizicola piscis</name>
    <dbReference type="NCBI Taxonomy" id="2494374"/>
    <lineage>
        <taxon>Bacteria</taxon>
        <taxon>Pseudomonadati</taxon>
        <taxon>Pseudomonadota</taxon>
        <taxon>Alphaproteobacteria</taxon>
        <taxon>Rhodobacterales</taxon>
        <taxon>Paracoccaceae</taxon>
        <taxon>Tabrizicola</taxon>
    </lineage>
</organism>
<dbReference type="Gene3D" id="3.40.50.1010">
    <property type="entry name" value="5'-nuclease"/>
    <property type="match status" value="1"/>
</dbReference>
<dbReference type="GO" id="GO:0004540">
    <property type="term" value="F:RNA nuclease activity"/>
    <property type="evidence" value="ECO:0007669"/>
    <property type="project" value="InterPro"/>
</dbReference>
<dbReference type="KEGG" id="taw:EI545_08800"/>
<evidence type="ECO:0000313" key="2">
    <source>
        <dbReference type="EMBL" id="AZL58931.1"/>
    </source>
</evidence>
<proteinExistence type="predicted"/>
<dbReference type="OrthoDB" id="9783963at2"/>